<dbReference type="GO" id="GO:0005774">
    <property type="term" value="C:vacuolar membrane"/>
    <property type="evidence" value="ECO:0007669"/>
    <property type="project" value="TreeGrafter"/>
</dbReference>
<proteinExistence type="inferred from homology"/>
<dbReference type="VEuPathDB" id="FungiDB:QG37_06492"/>
<evidence type="ECO:0000313" key="9">
    <source>
        <dbReference type="EMBL" id="KND97273.1"/>
    </source>
</evidence>
<feature type="transmembrane region" description="Helical" evidence="8">
    <location>
        <begin position="485"/>
        <end position="504"/>
    </location>
</feature>
<sequence length="713" mass="79736">MAAKPDVGTHLNVWQTLLKYISRLFSSSFQSLTMSANISKPIEAKDSDTDNNIAHSLSSNEKVEGVHNEKSFQQQVSSSDEDLVTGSTKSFGVRKNELLSEHFKTPLACVTLYLCLFCSAFIFTLDTRIRKVLTSYATNGFDNHSLLSTVSVIRSVMAAASLPFFARMSDMYGRCELLLVAVLFKAIGSLIESQAYDVQRYAAGAVIDAFGQAGIKVMLRLVMSDNSKMNWRLFAISIVTCPYIINTWISGNVVTSLTDHYSWNYSIGMWAFIFPISNIPLFVCLVWTRLKLRKQENWQELCREERESFTEMNAALEKLENRTPGGNKGVKAFLIKWYYYLKQFFWVSDIAGIVLFVLCIGLLLVPLTLAGGVTTKWKQAHIIAPLVVGFCMIPFFVLWELRCARHPIAPFPLLKDRGVLAAMTVGLFYKFVYLMPHDYMYPVLLVGMNATKAAATRIGSLNSFMIAVVGPLLGLIVVRVRRTKGFIISGICFWIIGTGMLYYYRGSNDGVHDKRFVDGVIGAMIIFGFGSGLFARTIDVSIQSCTDHEYMASVTGVYMAMFKIGSAFGDCVSGAMWTQRMYKEIVKKMEMMGVDPALAKPAYKKPYDFIKEHKWGTPARKAVVWAYADVQRLLCIVGLCLCVPMLLAGLCLRDHKLQNVQAMDAECGGELGPIGQAEQIRGKNYVQVNSNDEDLIFKYLKKGWAKMKGTSKA</sequence>
<dbReference type="Gene3D" id="1.20.1250.20">
    <property type="entry name" value="MFS general substrate transporter like domains"/>
    <property type="match status" value="2"/>
</dbReference>
<dbReference type="SUPFAM" id="SSF103473">
    <property type="entry name" value="MFS general substrate transporter"/>
    <property type="match status" value="1"/>
</dbReference>
<feature type="transmembrane region" description="Helical" evidence="8">
    <location>
        <begin position="344"/>
        <end position="367"/>
    </location>
</feature>
<feature type="transmembrane region" description="Helical" evidence="8">
    <location>
        <begin position="556"/>
        <end position="577"/>
    </location>
</feature>
<evidence type="ECO:0000256" key="7">
    <source>
        <dbReference type="ARBA" id="ARBA00023136"/>
    </source>
</evidence>
<dbReference type="GO" id="GO:0005768">
    <property type="term" value="C:endosome"/>
    <property type="evidence" value="ECO:0007669"/>
    <property type="project" value="TreeGrafter"/>
</dbReference>
<keyword evidence="4 8" id="KW-0812">Transmembrane</keyword>
<name>A0A0L0NTA8_CANAR</name>
<keyword evidence="5 8" id="KW-1133">Transmembrane helix</keyword>
<feature type="transmembrane region" description="Helical" evidence="8">
    <location>
        <begin position="630"/>
        <end position="652"/>
    </location>
</feature>
<evidence type="ECO:0008006" key="11">
    <source>
        <dbReference type="Google" id="ProtNLM"/>
    </source>
</evidence>
<keyword evidence="7 8" id="KW-0472">Membrane</keyword>
<gene>
    <name evidence="9" type="ORF">QG37_06492</name>
</gene>
<evidence type="ECO:0000313" key="10">
    <source>
        <dbReference type="Proteomes" id="UP000037122"/>
    </source>
</evidence>
<feature type="transmembrane region" description="Helical" evidence="8">
    <location>
        <begin position="269"/>
        <end position="288"/>
    </location>
</feature>
<evidence type="ECO:0000256" key="6">
    <source>
        <dbReference type="ARBA" id="ARBA00023065"/>
    </source>
</evidence>
<feature type="transmembrane region" description="Helical" evidence="8">
    <location>
        <begin position="516"/>
        <end position="535"/>
    </location>
</feature>
<dbReference type="InterPro" id="IPR036259">
    <property type="entry name" value="MFS_trans_sf"/>
</dbReference>
<dbReference type="VEuPathDB" id="FungiDB:B9J08_001499"/>
<organism evidence="9 10">
    <name type="scientific">Candidozyma auris</name>
    <name type="common">Yeast</name>
    <name type="synonym">Candida auris</name>
    <dbReference type="NCBI Taxonomy" id="498019"/>
    <lineage>
        <taxon>Eukaryota</taxon>
        <taxon>Fungi</taxon>
        <taxon>Dikarya</taxon>
        <taxon>Ascomycota</taxon>
        <taxon>Saccharomycotina</taxon>
        <taxon>Pichiomycetes</taxon>
        <taxon>Metschnikowiaceae</taxon>
        <taxon>Candidozyma</taxon>
    </lineage>
</organism>
<dbReference type="Proteomes" id="UP000037122">
    <property type="component" value="Unassembled WGS sequence"/>
</dbReference>
<feature type="transmembrane region" description="Helical" evidence="8">
    <location>
        <begin position="419"/>
        <end position="436"/>
    </location>
</feature>
<evidence type="ECO:0000256" key="2">
    <source>
        <dbReference type="ARBA" id="ARBA00008335"/>
    </source>
</evidence>
<dbReference type="VEuPathDB" id="FungiDB:CJJ07_002935"/>
<dbReference type="InterPro" id="IPR011701">
    <property type="entry name" value="MFS"/>
</dbReference>
<evidence type="ECO:0000256" key="3">
    <source>
        <dbReference type="ARBA" id="ARBA00022448"/>
    </source>
</evidence>
<dbReference type="VEuPathDB" id="FungiDB:CJI97_001105"/>
<dbReference type="VEuPathDB" id="FungiDB:CJJ09_003759"/>
<dbReference type="AlphaFoldDB" id="A0A0L0NTA8"/>
<keyword evidence="6" id="KW-0406">Ion transport</keyword>
<comment type="caution">
    <text evidence="9">The sequence shown here is derived from an EMBL/GenBank/DDBJ whole genome shotgun (WGS) entry which is preliminary data.</text>
</comment>
<dbReference type="FunFam" id="1.20.1250.20:FF:000197">
    <property type="entry name" value="Siderophore iron transporter 1"/>
    <property type="match status" value="1"/>
</dbReference>
<comment type="subcellular location">
    <subcellularLocation>
        <location evidence="1">Endomembrane system</location>
        <topology evidence="1">Multi-pass membrane protein</topology>
    </subcellularLocation>
</comment>
<dbReference type="GO" id="GO:0005886">
    <property type="term" value="C:plasma membrane"/>
    <property type="evidence" value="ECO:0007669"/>
    <property type="project" value="TreeGrafter"/>
</dbReference>
<evidence type="ECO:0000256" key="4">
    <source>
        <dbReference type="ARBA" id="ARBA00022692"/>
    </source>
</evidence>
<reference evidence="10" key="1">
    <citation type="journal article" date="2015" name="BMC Genomics">
        <title>Draft genome of a commonly misdiagnosed multidrug resistant pathogen Candida auris.</title>
        <authorList>
            <person name="Chatterjee S."/>
            <person name="Alampalli S.V."/>
            <person name="Nageshan R.K."/>
            <person name="Chettiar S.T."/>
            <person name="Joshi S."/>
            <person name="Tatu U.S."/>
        </authorList>
    </citation>
    <scope>NUCLEOTIDE SEQUENCE [LARGE SCALE GENOMIC DNA]</scope>
    <source>
        <strain evidence="10">6684</strain>
    </source>
</reference>
<dbReference type="EMBL" id="LGST01000043">
    <property type="protein sequence ID" value="KND97273.1"/>
    <property type="molecule type" value="Genomic_DNA"/>
</dbReference>
<dbReference type="GO" id="GO:0015343">
    <property type="term" value="F:siderophore-iron transmembrane transporter activity"/>
    <property type="evidence" value="ECO:0007669"/>
    <property type="project" value="TreeGrafter"/>
</dbReference>
<evidence type="ECO:0000256" key="8">
    <source>
        <dbReference type="SAM" id="Phobius"/>
    </source>
</evidence>
<dbReference type="VEuPathDB" id="FungiDB:CJI96_0003663"/>
<dbReference type="PANTHER" id="PTHR23501">
    <property type="entry name" value="MAJOR FACILITATOR SUPERFAMILY"/>
    <property type="match status" value="1"/>
</dbReference>
<protein>
    <recommendedName>
        <fullName evidence="11">Major facilitator superfamily (MFS) profile domain-containing protein</fullName>
    </recommendedName>
</protein>
<feature type="transmembrane region" description="Helical" evidence="8">
    <location>
        <begin position="456"/>
        <end position="478"/>
    </location>
</feature>
<evidence type="ECO:0000256" key="5">
    <source>
        <dbReference type="ARBA" id="ARBA00022989"/>
    </source>
</evidence>
<dbReference type="Pfam" id="PF07690">
    <property type="entry name" value="MFS_1"/>
    <property type="match status" value="1"/>
</dbReference>
<feature type="transmembrane region" description="Helical" evidence="8">
    <location>
        <begin position="379"/>
        <end position="399"/>
    </location>
</feature>
<comment type="similarity">
    <text evidence="2">Belongs to the major facilitator superfamily.</text>
</comment>
<feature type="transmembrane region" description="Helical" evidence="8">
    <location>
        <begin position="231"/>
        <end position="249"/>
    </location>
</feature>
<feature type="transmembrane region" description="Helical" evidence="8">
    <location>
        <begin position="145"/>
        <end position="165"/>
    </location>
</feature>
<dbReference type="PANTHER" id="PTHR23501:SF92">
    <property type="entry name" value="GLUTATHIONE EXCHANGER 1-RELATED"/>
    <property type="match status" value="1"/>
</dbReference>
<keyword evidence="3" id="KW-0813">Transport</keyword>
<evidence type="ECO:0000256" key="1">
    <source>
        <dbReference type="ARBA" id="ARBA00004127"/>
    </source>
</evidence>
<accession>A0A0L0NTA8</accession>
<feature type="transmembrane region" description="Helical" evidence="8">
    <location>
        <begin position="105"/>
        <end position="125"/>
    </location>
</feature>